<evidence type="ECO:0000259" key="8">
    <source>
        <dbReference type="PROSITE" id="PS51465"/>
    </source>
</evidence>
<protein>
    <submittedName>
        <fullName evidence="9">Putative kazal-type serine protease inhibitor domain-containing protein 1-like</fullName>
    </submittedName>
</protein>
<evidence type="ECO:0000313" key="10">
    <source>
        <dbReference type="Proteomes" id="UP000230750"/>
    </source>
</evidence>
<dbReference type="SUPFAM" id="SSF100895">
    <property type="entry name" value="Kazal-type serine protease inhibitors"/>
    <property type="match status" value="1"/>
</dbReference>
<dbReference type="OrthoDB" id="10029006at2759"/>
<dbReference type="SUPFAM" id="SSF48726">
    <property type="entry name" value="Immunoglobulin"/>
    <property type="match status" value="1"/>
</dbReference>
<dbReference type="SMART" id="SM00280">
    <property type="entry name" value="KAZAL"/>
    <property type="match status" value="1"/>
</dbReference>
<name>A0A2G8KWI0_STIJA</name>
<dbReference type="InterPro" id="IPR036179">
    <property type="entry name" value="Ig-like_dom_sf"/>
</dbReference>
<dbReference type="FunFam" id="2.60.40.10:FF:000032">
    <property type="entry name" value="palladin isoform X1"/>
    <property type="match status" value="1"/>
</dbReference>
<keyword evidence="10" id="KW-1185">Reference proteome</keyword>
<dbReference type="Pfam" id="PF13927">
    <property type="entry name" value="Ig_3"/>
    <property type="match status" value="1"/>
</dbReference>
<feature type="domain" description="Ig-like" evidence="7">
    <location>
        <begin position="188"/>
        <end position="288"/>
    </location>
</feature>
<dbReference type="PROSITE" id="PS51465">
    <property type="entry name" value="KAZAL_2"/>
    <property type="match status" value="1"/>
</dbReference>
<feature type="signal peptide" evidence="6">
    <location>
        <begin position="1"/>
        <end position="20"/>
    </location>
</feature>
<sequence length="301" mass="33346">MWFKLAFLTWLTVLISLATGIPEILEDLSYSSSYESSWDLQEDCDCVSKVCPQVPANCAHGLVTAPGDLCGCCYVCGNEEWKYCDPDPTMYPEYFAYYLPWEKPPPKPMWDPQEYKFGRCGWGLQCRLREDLGPVNSLPVFVCTCQDEDIVCGSDGKTYENPCNLREEAVKKGAQVAMKQRSMCLGEPIIATPPQNVSVAEGSVILLSCEVNSNPPATITWTKNHNLMEYRGPNRRKAIHSRPGISIYTTTGWLKIYGARKNDIGTYRCVATNEYGAVSAASEVRTVSAGTGVATVNLDTL</sequence>
<dbReference type="Pfam" id="PF00050">
    <property type="entry name" value="Kazal_1"/>
    <property type="match status" value="1"/>
</dbReference>
<dbReference type="InterPro" id="IPR003599">
    <property type="entry name" value="Ig_sub"/>
</dbReference>
<dbReference type="PANTHER" id="PTHR14186">
    <property type="entry name" value="INSULIN-LIKE GROWTH FACTOR BINDING PROTEIN-RELATED"/>
    <property type="match status" value="1"/>
</dbReference>
<dbReference type="Proteomes" id="UP000230750">
    <property type="component" value="Unassembled WGS sequence"/>
</dbReference>
<keyword evidence="2" id="KW-0964">Secreted</keyword>
<dbReference type="Gene3D" id="3.30.60.30">
    <property type="match status" value="1"/>
</dbReference>
<dbReference type="PROSITE" id="PS50835">
    <property type="entry name" value="IG_LIKE"/>
    <property type="match status" value="1"/>
</dbReference>
<dbReference type="InterPro" id="IPR036058">
    <property type="entry name" value="Kazal_dom_sf"/>
</dbReference>
<proteinExistence type="predicted"/>
<evidence type="ECO:0000256" key="3">
    <source>
        <dbReference type="ARBA" id="ARBA00022729"/>
    </source>
</evidence>
<dbReference type="GO" id="GO:0001558">
    <property type="term" value="P:regulation of cell growth"/>
    <property type="evidence" value="ECO:0007669"/>
    <property type="project" value="InterPro"/>
</dbReference>
<evidence type="ECO:0000256" key="5">
    <source>
        <dbReference type="ARBA" id="ARBA00023319"/>
    </source>
</evidence>
<dbReference type="InterPro" id="IPR007110">
    <property type="entry name" value="Ig-like_dom"/>
</dbReference>
<dbReference type="GO" id="GO:0009966">
    <property type="term" value="P:regulation of signal transduction"/>
    <property type="evidence" value="ECO:0007669"/>
    <property type="project" value="TreeGrafter"/>
</dbReference>
<keyword evidence="4" id="KW-1015">Disulfide bond</keyword>
<dbReference type="InterPro" id="IPR011390">
    <property type="entry name" value="IGFBP_rP_mac25"/>
</dbReference>
<reference evidence="9 10" key="1">
    <citation type="journal article" date="2017" name="PLoS Biol.">
        <title>The sea cucumber genome provides insights into morphological evolution and visceral regeneration.</title>
        <authorList>
            <person name="Zhang X."/>
            <person name="Sun L."/>
            <person name="Yuan J."/>
            <person name="Sun Y."/>
            <person name="Gao Y."/>
            <person name="Zhang L."/>
            <person name="Li S."/>
            <person name="Dai H."/>
            <person name="Hamel J.F."/>
            <person name="Liu C."/>
            <person name="Yu Y."/>
            <person name="Liu S."/>
            <person name="Lin W."/>
            <person name="Guo K."/>
            <person name="Jin S."/>
            <person name="Xu P."/>
            <person name="Storey K.B."/>
            <person name="Huan P."/>
            <person name="Zhang T."/>
            <person name="Zhou Y."/>
            <person name="Zhang J."/>
            <person name="Lin C."/>
            <person name="Li X."/>
            <person name="Xing L."/>
            <person name="Huo D."/>
            <person name="Sun M."/>
            <person name="Wang L."/>
            <person name="Mercier A."/>
            <person name="Li F."/>
            <person name="Yang H."/>
            <person name="Xiang J."/>
        </authorList>
    </citation>
    <scope>NUCLEOTIDE SEQUENCE [LARGE SCALE GENOMIC DNA]</scope>
    <source>
        <strain evidence="9">Shaxun</strain>
        <tissue evidence="9">Muscle</tissue>
    </source>
</reference>
<dbReference type="Gene3D" id="2.60.40.10">
    <property type="entry name" value="Immunoglobulins"/>
    <property type="match status" value="1"/>
</dbReference>
<evidence type="ECO:0000256" key="1">
    <source>
        <dbReference type="ARBA" id="ARBA00004613"/>
    </source>
</evidence>
<dbReference type="CDD" id="cd00104">
    <property type="entry name" value="KAZAL_FS"/>
    <property type="match status" value="1"/>
</dbReference>
<dbReference type="PANTHER" id="PTHR14186:SF19">
    <property type="entry name" value="INSULIN-LIKE GROWTH FACTOR-BINDING PROTEIN 7"/>
    <property type="match status" value="1"/>
</dbReference>
<feature type="chain" id="PRO_5013721860" evidence="6">
    <location>
        <begin position="21"/>
        <end position="301"/>
    </location>
</feature>
<keyword evidence="3 6" id="KW-0732">Signal</keyword>
<dbReference type="GO" id="GO:0005520">
    <property type="term" value="F:insulin-like growth factor binding"/>
    <property type="evidence" value="ECO:0007669"/>
    <property type="project" value="InterPro"/>
</dbReference>
<accession>A0A2G8KWI0</accession>
<dbReference type="InterPro" id="IPR002350">
    <property type="entry name" value="Kazal_dom"/>
</dbReference>
<evidence type="ECO:0000259" key="7">
    <source>
        <dbReference type="PROSITE" id="PS50835"/>
    </source>
</evidence>
<evidence type="ECO:0000256" key="6">
    <source>
        <dbReference type="SAM" id="SignalP"/>
    </source>
</evidence>
<dbReference type="EMBL" id="MRZV01000331">
    <property type="protein sequence ID" value="PIK52368.1"/>
    <property type="molecule type" value="Genomic_DNA"/>
</dbReference>
<evidence type="ECO:0000256" key="2">
    <source>
        <dbReference type="ARBA" id="ARBA00022525"/>
    </source>
</evidence>
<keyword evidence="5" id="KW-0393">Immunoglobulin domain</keyword>
<feature type="domain" description="Kazal-like" evidence="8">
    <location>
        <begin position="130"/>
        <end position="186"/>
    </location>
</feature>
<organism evidence="9 10">
    <name type="scientific">Stichopus japonicus</name>
    <name type="common">Sea cucumber</name>
    <dbReference type="NCBI Taxonomy" id="307972"/>
    <lineage>
        <taxon>Eukaryota</taxon>
        <taxon>Metazoa</taxon>
        <taxon>Echinodermata</taxon>
        <taxon>Eleutherozoa</taxon>
        <taxon>Echinozoa</taxon>
        <taxon>Holothuroidea</taxon>
        <taxon>Aspidochirotacea</taxon>
        <taxon>Aspidochirotida</taxon>
        <taxon>Stichopodidae</taxon>
        <taxon>Apostichopus</taxon>
    </lineage>
</organism>
<dbReference type="Gene3D" id="4.10.40.20">
    <property type="match status" value="1"/>
</dbReference>
<comment type="caution">
    <text evidence="9">The sequence shown here is derived from an EMBL/GenBank/DDBJ whole genome shotgun (WGS) entry which is preliminary data.</text>
</comment>
<comment type="subcellular location">
    <subcellularLocation>
        <location evidence="1">Secreted</location>
    </subcellularLocation>
</comment>
<dbReference type="SMART" id="SM00408">
    <property type="entry name" value="IGc2"/>
    <property type="match status" value="1"/>
</dbReference>
<dbReference type="SMART" id="SM00409">
    <property type="entry name" value="IG"/>
    <property type="match status" value="1"/>
</dbReference>
<dbReference type="AlphaFoldDB" id="A0A2G8KWI0"/>
<evidence type="ECO:0000313" key="9">
    <source>
        <dbReference type="EMBL" id="PIK52368.1"/>
    </source>
</evidence>
<dbReference type="InterPro" id="IPR003598">
    <property type="entry name" value="Ig_sub2"/>
</dbReference>
<evidence type="ECO:0000256" key="4">
    <source>
        <dbReference type="ARBA" id="ARBA00023157"/>
    </source>
</evidence>
<gene>
    <name evidence="9" type="ORF">BSL78_10736</name>
</gene>
<dbReference type="InterPro" id="IPR013783">
    <property type="entry name" value="Ig-like_fold"/>
</dbReference>
<dbReference type="GO" id="GO:0005615">
    <property type="term" value="C:extracellular space"/>
    <property type="evidence" value="ECO:0007669"/>
    <property type="project" value="TreeGrafter"/>
</dbReference>